<reference evidence="2" key="2">
    <citation type="submission" date="2020-04" db="EMBL/GenBank/DDBJ databases">
        <authorList>
            <consortium name="NCBI Genome Project"/>
        </authorList>
    </citation>
    <scope>NUCLEOTIDE SEQUENCE</scope>
    <source>
        <strain evidence="2">CBS 342.82</strain>
    </source>
</reference>
<gene>
    <name evidence="2" type="ORF">K489DRAFT_164744</name>
</gene>
<organism evidence="2">
    <name type="scientific">Dissoconium aciculare CBS 342.82</name>
    <dbReference type="NCBI Taxonomy" id="1314786"/>
    <lineage>
        <taxon>Eukaryota</taxon>
        <taxon>Fungi</taxon>
        <taxon>Dikarya</taxon>
        <taxon>Ascomycota</taxon>
        <taxon>Pezizomycotina</taxon>
        <taxon>Dothideomycetes</taxon>
        <taxon>Dothideomycetidae</taxon>
        <taxon>Mycosphaerellales</taxon>
        <taxon>Dissoconiaceae</taxon>
        <taxon>Dissoconium</taxon>
    </lineage>
</organism>
<dbReference type="Proteomes" id="UP000504637">
    <property type="component" value="Unplaced"/>
</dbReference>
<name>A0A6J3MCC4_9PEZI</name>
<accession>A0A6J3MCC4</accession>
<evidence type="ECO:0000313" key="1">
    <source>
        <dbReference type="Proteomes" id="UP000504637"/>
    </source>
</evidence>
<dbReference type="RefSeq" id="XP_033462707.1">
    <property type="nucleotide sequence ID" value="XM_033599321.1"/>
</dbReference>
<reference evidence="2" key="1">
    <citation type="submission" date="2020-01" db="EMBL/GenBank/DDBJ databases">
        <authorList>
            <consortium name="DOE Joint Genome Institute"/>
            <person name="Haridas S."/>
            <person name="Albert R."/>
            <person name="Binder M."/>
            <person name="Bloem J."/>
            <person name="Labutti K."/>
            <person name="Salamov A."/>
            <person name="Andreopoulos B."/>
            <person name="Baker S.E."/>
            <person name="Barry K."/>
            <person name="Bills G."/>
            <person name="Bluhm B.H."/>
            <person name="Cannon C."/>
            <person name="Castanera R."/>
            <person name="Culley D.E."/>
            <person name="Daum C."/>
            <person name="Ezra D."/>
            <person name="Gonzalez J.B."/>
            <person name="Henrissat B."/>
            <person name="Kuo A."/>
            <person name="Liang C."/>
            <person name="Lipzen A."/>
            <person name="Lutzoni F."/>
            <person name="Magnuson J."/>
            <person name="Mondo S."/>
            <person name="Nolan M."/>
            <person name="Ohm R."/>
            <person name="Pangilinan J."/>
            <person name="Park H.-J."/>
            <person name="Ramirez L."/>
            <person name="Alfaro M."/>
            <person name="Sun H."/>
            <person name="Tritt A."/>
            <person name="Yoshinaga Y."/>
            <person name="Zwiers L.-H."/>
            <person name="Turgeon B.G."/>
            <person name="Goodwin S.B."/>
            <person name="Spatafora J.W."/>
            <person name="Crous P.W."/>
            <person name="Grigoriev I.V."/>
        </authorList>
    </citation>
    <scope>NUCLEOTIDE SEQUENCE</scope>
    <source>
        <strain evidence="2">CBS 342.82</strain>
    </source>
</reference>
<dbReference type="GeneID" id="54357120"/>
<proteinExistence type="predicted"/>
<evidence type="ECO:0000313" key="2">
    <source>
        <dbReference type="RefSeq" id="XP_033462707.1"/>
    </source>
</evidence>
<protein>
    <submittedName>
        <fullName evidence="2">Uncharacterized protein</fullName>
    </submittedName>
</protein>
<reference evidence="2" key="3">
    <citation type="submission" date="2025-08" db="UniProtKB">
        <authorList>
            <consortium name="RefSeq"/>
        </authorList>
    </citation>
    <scope>IDENTIFICATION</scope>
    <source>
        <strain evidence="2">CBS 342.82</strain>
    </source>
</reference>
<sequence>MRCDFSLKLLRLGRLLLLLLLLLHTSHLFCLRNRKKRTKKRTVNDFGDVICYPRNREEKERKEEEGGRGRRLASVRAKITIFRIECRVWSNNGWIETCIDCGISCLMLDVKIWVKNSLETPAGGPRTNSRVARPGQNGTCLARINASVVHRRTQLMTARFPKVRNRS</sequence>
<dbReference type="AlphaFoldDB" id="A0A6J3MCC4"/>
<keyword evidence="1" id="KW-1185">Reference proteome</keyword>